<evidence type="ECO:0000313" key="2">
    <source>
        <dbReference type="EMBL" id="CUM86189.1"/>
    </source>
</evidence>
<dbReference type="Proteomes" id="UP000095390">
    <property type="component" value="Unassembled WGS sequence"/>
</dbReference>
<reference evidence="4 7" key="2">
    <citation type="submission" date="2018-08" db="EMBL/GenBank/DDBJ databases">
        <title>A genome reference for cultivated species of the human gut microbiota.</title>
        <authorList>
            <person name="Zou Y."/>
            <person name="Xue W."/>
            <person name="Luo G."/>
        </authorList>
    </citation>
    <scope>NUCLEOTIDE SEQUENCE [LARGE SCALE GENOMIC DNA]</scope>
    <source>
        <strain evidence="4 7">AM48-23BH</strain>
    </source>
</reference>
<dbReference type="OrthoDB" id="9938995at2"/>
<reference evidence="5 6" key="1">
    <citation type="submission" date="2015-09" db="EMBL/GenBank/DDBJ databases">
        <authorList>
            <consortium name="Pathogen Informatics"/>
        </authorList>
    </citation>
    <scope>NUCLEOTIDE SEQUENCE [LARGE SCALE GENOMIC DNA]</scope>
    <source>
        <strain evidence="3 6">2789STDY5834835</strain>
        <strain evidence="2 5">2789STDY5834966</strain>
    </source>
</reference>
<dbReference type="EMBL" id="CYYC01000006">
    <property type="protein sequence ID" value="CUM86189.1"/>
    <property type="molecule type" value="Genomic_DNA"/>
</dbReference>
<proteinExistence type="predicted"/>
<keyword evidence="1" id="KW-0812">Transmembrane</keyword>
<evidence type="ECO:0000313" key="4">
    <source>
        <dbReference type="EMBL" id="RGZ82945.1"/>
    </source>
</evidence>
<accession>A0A173S8X9</accession>
<evidence type="ECO:0000313" key="6">
    <source>
        <dbReference type="Proteomes" id="UP000095679"/>
    </source>
</evidence>
<dbReference type="AlphaFoldDB" id="A0A173S8X9"/>
<dbReference type="EMBL" id="QSEP01000036">
    <property type="protein sequence ID" value="RGZ82945.1"/>
    <property type="molecule type" value="Genomic_DNA"/>
</dbReference>
<name>A0A173S8X9_9FIRM</name>
<dbReference type="RefSeq" id="WP_022170622.1">
    <property type="nucleotide sequence ID" value="NZ_JAFIQR010000245.1"/>
</dbReference>
<feature type="transmembrane region" description="Helical" evidence="1">
    <location>
        <begin position="23"/>
        <end position="44"/>
    </location>
</feature>
<evidence type="ECO:0000313" key="7">
    <source>
        <dbReference type="Proteomes" id="UP000286561"/>
    </source>
</evidence>
<dbReference type="EMBL" id="CYZL01000020">
    <property type="protein sequence ID" value="CUO66364.1"/>
    <property type="molecule type" value="Genomic_DNA"/>
</dbReference>
<evidence type="ECO:0000256" key="1">
    <source>
        <dbReference type="SAM" id="Phobius"/>
    </source>
</evidence>
<sequence length="111" mass="12575">MCMPEESQPIDYRKDVIMKKHRIISIALSVIGFAATLALVLYLLKDRIKGCSFCGDDAPDEAEEDIFDSDLDDLEDFVPVEKEEAKPSSQTKVRRGYIPLKFHSHDEAEEA</sequence>
<keyword evidence="1" id="KW-0472">Membrane</keyword>
<evidence type="ECO:0000313" key="5">
    <source>
        <dbReference type="Proteomes" id="UP000095390"/>
    </source>
</evidence>
<dbReference type="Proteomes" id="UP000095679">
    <property type="component" value="Unassembled WGS sequence"/>
</dbReference>
<keyword evidence="1" id="KW-1133">Transmembrane helix</keyword>
<protein>
    <submittedName>
        <fullName evidence="2">Uncharacterized protein</fullName>
    </submittedName>
</protein>
<organism evidence="2 5">
    <name type="scientific">Anaerobutyricum hallii</name>
    <dbReference type="NCBI Taxonomy" id="39488"/>
    <lineage>
        <taxon>Bacteria</taxon>
        <taxon>Bacillati</taxon>
        <taxon>Bacillota</taxon>
        <taxon>Clostridia</taxon>
        <taxon>Lachnospirales</taxon>
        <taxon>Lachnospiraceae</taxon>
        <taxon>Anaerobutyricum</taxon>
    </lineage>
</organism>
<evidence type="ECO:0000313" key="3">
    <source>
        <dbReference type="EMBL" id="CUO66364.1"/>
    </source>
</evidence>
<gene>
    <name evidence="4" type="ORF">DW972_07325</name>
    <name evidence="3" type="ORF">ERS852450_02177</name>
    <name evidence="2" type="ORF">ERS852578_00720</name>
</gene>
<dbReference type="Proteomes" id="UP000286561">
    <property type="component" value="Unassembled WGS sequence"/>
</dbReference>